<feature type="transmembrane region" description="Helical" evidence="1">
    <location>
        <begin position="41"/>
        <end position="60"/>
    </location>
</feature>
<keyword evidence="1" id="KW-0812">Transmembrane</keyword>
<evidence type="ECO:0000256" key="1">
    <source>
        <dbReference type="SAM" id="Phobius"/>
    </source>
</evidence>
<keyword evidence="3" id="KW-1185">Reference proteome</keyword>
<dbReference type="Proteomes" id="UP000660611">
    <property type="component" value="Unassembled WGS sequence"/>
</dbReference>
<keyword evidence="1" id="KW-1133">Transmembrane helix</keyword>
<protein>
    <submittedName>
        <fullName evidence="2">Uncharacterized protein</fullName>
    </submittedName>
</protein>
<feature type="transmembrane region" description="Helical" evidence="1">
    <location>
        <begin position="96"/>
        <end position="116"/>
    </location>
</feature>
<reference evidence="2" key="1">
    <citation type="submission" date="2021-01" db="EMBL/GenBank/DDBJ databases">
        <title>Whole genome shotgun sequence of Dactylosporangium siamense NBRC 106093.</title>
        <authorList>
            <person name="Komaki H."/>
            <person name="Tamura T."/>
        </authorList>
    </citation>
    <scope>NUCLEOTIDE SEQUENCE</scope>
    <source>
        <strain evidence="2">NBRC 106093</strain>
    </source>
</reference>
<proteinExistence type="predicted"/>
<comment type="caution">
    <text evidence="2">The sequence shown here is derived from an EMBL/GenBank/DDBJ whole genome shotgun (WGS) entry which is preliminary data.</text>
</comment>
<evidence type="ECO:0000313" key="3">
    <source>
        <dbReference type="Proteomes" id="UP000660611"/>
    </source>
</evidence>
<gene>
    <name evidence="2" type="ORF">Dsi01nite_050800</name>
</gene>
<dbReference type="RefSeq" id="WP_203848787.1">
    <property type="nucleotide sequence ID" value="NZ_BAAAVW010000017.1"/>
</dbReference>
<evidence type="ECO:0000313" key="2">
    <source>
        <dbReference type="EMBL" id="GIG47039.1"/>
    </source>
</evidence>
<feature type="transmembrane region" description="Helical" evidence="1">
    <location>
        <begin position="72"/>
        <end position="90"/>
    </location>
</feature>
<dbReference type="AlphaFoldDB" id="A0A919PN59"/>
<keyword evidence="1" id="KW-0472">Membrane</keyword>
<organism evidence="2 3">
    <name type="scientific">Dactylosporangium siamense</name>
    <dbReference type="NCBI Taxonomy" id="685454"/>
    <lineage>
        <taxon>Bacteria</taxon>
        <taxon>Bacillati</taxon>
        <taxon>Actinomycetota</taxon>
        <taxon>Actinomycetes</taxon>
        <taxon>Micromonosporales</taxon>
        <taxon>Micromonosporaceae</taxon>
        <taxon>Dactylosporangium</taxon>
    </lineage>
</organism>
<accession>A0A919PN59</accession>
<dbReference type="EMBL" id="BONQ01000081">
    <property type="protein sequence ID" value="GIG47039.1"/>
    <property type="molecule type" value="Genomic_DNA"/>
</dbReference>
<sequence length="126" mass="12720">METTVKNKIGLTLAALLAIGDVVTPFTPPLAADEATNGPPFAVIVAGAVLGVITLVCAVHMWRTGNRISARLIAGTRILSALSAMPAFIVSGIPPIVVALVAAGVLLTVLSVVLVLSRPTGVTAES</sequence>
<name>A0A919PN59_9ACTN</name>